<name>A0A7S1L2L8_ALECA</name>
<accession>A0A7S1L2L8</accession>
<evidence type="ECO:0008006" key="2">
    <source>
        <dbReference type="Google" id="ProtNLM"/>
    </source>
</evidence>
<dbReference type="EMBL" id="HBGE01005950">
    <property type="protein sequence ID" value="CAD9092917.1"/>
    <property type="molecule type" value="Transcribed_RNA"/>
</dbReference>
<organism evidence="1">
    <name type="scientific">Alexandrium catenella</name>
    <name type="common">Red tide dinoflagellate</name>
    <name type="synonym">Gonyaulax catenella</name>
    <dbReference type="NCBI Taxonomy" id="2925"/>
    <lineage>
        <taxon>Eukaryota</taxon>
        <taxon>Sar</taxon>
        <taxon>Alveolata</taxon>
        <taxon>Dinophyceae</taxon>
        <taxon>Gonyaulacales</taxon>
        <taxon>Pyrocystaceae</taxon>
        <taxon>Alexandrium</taxon>
    </lineage>
</organism>
<sequence length="368" mass="40723">MCARVRGCVPVRMRACSRVCVCLRLKKSHLRKKAFRYGTRIGAMSALLLCLSAAIAPLCLGLRVRDPPPDFYACEEEGEAVSRSCSLTEGVPDYTMDALLKSGYRRMQALASAGRRPLALHVGADGLNNGANWTDVHLYTRVLRNAGMPAGGLRLAFVEPIAEKSTWFWDHVKKLPVDPDQVSLVTAMIGGSCAEPTRKMYRLSPRVLVDFDINIDTTLGWVSTNPKHPLNVIKFWAEANMPMTCANKTGDCKQNFKRFAEAPNITAYIEEIRIPCQTLEGLLEETLGARVEDLAMLVVDAEGMDEQIILQLVGSSAFKPGFIMWEKEWRHEGPLAAELRRKGYRVGWKVGSNTTRGADTANNIAVLP</sequence>
<dbReference type="AlphaFoldDB" id="A0A7S1L2L8"/>
<gene>
    <name evidence="1" type="ORF">ACAT0790_LOCUS3677</name>
</gene>
<evidence type="ECO:0000313" key="1">
    <source>
        <dbReference type="EMBL" id="CAD9092917.1"/>
    </source>
</evidence>
<reference evidence="1" key="1">
    <citation type="submission" date="2021-01" db="EMBL/GenBank/DDBJ databases">
        <authorList>
            <person name="Corre E."/>
            <person name="Pelletier E."/>
            <person name="Niang G."/>
            <person name="Scheremetjew M."/>
            <person name="Finn R."/>
            <person name="Kale V."/>
            <person name="Holt S."/>
            <person name="Cochrane G."/>
            <person name="Meng A."/>
            <person name="Brown T."/>
            <person name="Cohen L."/>
        </authorList>
    </citation>
    <scope>NUCLEOTIDE SEQUENCE</scope>
    <source>
        <strain evidence="1">OF101</strain>
    </source>
</reference>
<proteinExistence type="predicted"/>
<protein>
    <recommendedName>
        <fullName evidence="2">Methyltransferase FkbM domain-containing protein</fullName>
    </recommendedName>
</protein>